<evidence type="ECO:0000313" key="4">
    <source>
        <dbReference type="EMBL" id="CAI5759207.1"/>
    </source>
</evidence>
<evidence type="ECO:0000259" key="3">
    <source>
        <dbReference type="PROSITE" id="PS50097"/>
    </source>
</evidence>
<dbReference type="PANTHER" id="PTHR23244">
    <property type="entry name" value="KELCH REPEAT DOMAIN"/>
    <property type="match status" value="1"/>
</dbReference>
<dbReference type="SUPFAM" id="SSF117281">
    <property type="entry name" value="Kelch motif"/>
    <property type="match status" value="1"/>
</dbReference>
<evidence type="ECO:0000256" key="2">
    <source>
        <dbReference type="ARBA" id="ARBA00022737"/>
    </source>
</evidence>
<dbReference type="SUPFAM" id="SSF54695">
    <property type="entry name" value="POZ domain"/>
    <property type="match status" value="1"/>
</dbReference>
<evidence type="ECO:0000256" key="1">
    <source>
        <dbReference type="ARBA" id="ARBA00022441"/>
    </source>
</evidence>
<keyword evidence="2" id="KW-0677">Repeat</keyword>
<dbReference type="InterPro" id="IPR000210">
    <property type="entry name" value="BTB/POZ_dom"/>
</dbReference>
<dbReference type="OrthoDB" id="432528at2759"/>
<reference evidence="4" key="1">
    <citation type="submission" date="2022-12" db="EMBL/GenBank/DDBJ databases">
        <authorList>
            <person name="Brejova B."/>
        </authorList>
    </citation>
    <scope>NUCLEOTIDE SEQUENCE</scope>
</reference>
<dbReference type="Gene3D" id="2.120.10.80">
    <property type="entry name" value="Kelch-type beta propeller"/>
    <property type="match status" value="1"/>
</dbReference>
<proteinExistence type="predicted"/>
<accession>A0A9W4TY47</accession>
<dbReference type="Gene3D" id="3.30.710.10">
    <property type="entry name" value="Potassium Channel Kv1.1, Chain A"/>
    <property type="match status" value="1"/>
</dbReference>
<dbReference type="AlphaFoldDB" id="A0A9W4TY47"/>
<keyword evidence="1" id="KW-0880">Kelch repeat</keyword>
<dbReference type="PANTHER" id="PTHR23244:SF471">
    <property type="entry name" value="GUANINE NUCLEOTIDE-BINDING PROTEIN SUBUNIT BETA 1-RELATED"/>
    <property type="match status" value="1"/>
</dbReference>
<gene>
    <name evidence="4" type="ORF">CANVERA_P3716</name>
</gene>
<name>A0A9W4TY47_9ASCO</name>
<comment type="caution">
    <text evidence="4">The sequence shown here is derived from an EMBL/GenBank/DDBJ whole genome shotgun (WGS) entry which is preliminary data.</text>
</comment>
<feature type="domain" description="BTB" evidence="3">
    <location>
        <begin position="373"/>
        <end position="455"/>
    </location>
</feature>
<dbReference type="InterPro" id="IPR015915">
    <property type="entry name" value="Kelch-typ_b-propeller"/>
</dbReference>
<dbReference type="EMBL" id="CANTUO010000004">
    <property type="protein sequence ID" value="CAI5759207.1"/>
    <property type="molecule type" value="Genomic_DNA"/>
</dbReference>
<sequence length="594" mass="68532">MVEQQPSSNIKLHTYQKEDFESVPSCKINSIIVPCKNTPYVFLYGGFDDNDSLDGNVYLLKTDTMKWEIDNKVPNLYRDGHSGVYLGNGNILIFGGLLEEEIENPNDSFLMIYNIFDKKWIGPPEFALKNAPTKRSRHACCLSSDGLKVFISGGIYKSNAYNDLYCYDLTTGLWEGPIEFVSRFDHTIIHYNDKIYSFNGLDGDMNHVKSISFYSLKTKHIGEIQISNCSLITPLYNDIKILESKSDPKICIFISLPTSSTKGYLKIESFNFDTFETQNLIDQFGIDQLIPNSSNFIWKSAFVNHDGKLYLLGSSRKSANFGGLSWDDYEEDHEESKILTNVMEINIQNFGISNQESNISSDLLRLFQSQQYTDFEIACVTDEQNRFNFENNQPYETKSILVHKSILLARWAHFQRMISVEMNETIENKMFIPEPVEYVRYLLYYLYSDQLDTSVNYDIVDYSTIVLLSNMYEIRKLKVLIVEKLFTLFYHFKTDFIDDDEHVTILLMLWKDLTTTNETILLSKIIEFIKIKWATVTRSNSFATLTKSEIVKLCQDSANKSQETSRRGSVDTLELIDTPKRNTNSPFLIDSPTL</sequence>
<dbReference type="Pfam" id="PF00651">
    <property type="entry name" value="BTB"/>
    <property type="match status" value="1"/>
</dbReference>
<evidence type="ECO:0000313" key="5">
    <source>
        <dbReference type="Proteomes" id="UP001152885"/>
    </source>
</evidence>
<dbReference type="InterPro" id="IPR011333">
    <property type="entry name" value="SKP1/BTB/POZ_sf"/>
</dbReference>
<keyword evidence="5" id="KW-1185">Reference proteome</keyword>
<dbReference type="Proteomes" id="UP001152885">
    <property type="component" value="Unassembled WGS sequence"/>
</dbReference>
<protein>
    <recommendedName>
        <fullName evidence="3">BTB domain-containing protein</fullName>
    </recommendedName>
</protein>
<organism evidence="4 5">
    <name type="scientific">Candida verbasci</name>
    <dbReference type="NCBI Taxonomy" id="1227364"/>
    <lineage>
        <taxon>Eukaryota</taxon>
        <taxon>Fungi</taxon>
        <taxon>Dikarya</taxon>
        <taxon>Ascomycota</taxon>
        <taxon>Saccharomycotina</taxon>
        <taxon>Pichiomycetes</taxon>
        <taxon>Debaryomycetaceae</taxon>
        <taxon>Candida/Lodderomyces clade</taxon>
        <taxon>Candida</taxon>
    </lineage>
</organism>
<dbReference type="PROSITE" id="PS50097">
    <property type="entry name" value="BTB"/>
    <property type="match status" value="1"/>
</dbReference>
<dbReference type="Pfam" id="PF24681">
    <property type="entry name" value="Kelch_KLHDC2_KLHL20_DRC7"/>
    <property type="match status" value="1"/>
</dbReference>